<name>A0A401WW86_ACEPA</name>
<dbReference type="RefSeq" id="WP_124296125.1">
    <property type="nucleotide sequence ID" value="NZ_BDES01000063.1"/>
</dbReference>
<dbReference type="Pfam" id="PF15523">
    <property type="entry name" value="Ntox16"/>
    <property type="match status" value="1"/>
</dbReference>
<proteinExistence type="predicted"/>
<comment type="caution">
    <text evidence="2">The sequence shown here is derived from an EMBL/GenBank/DDBJ whole genome shotgun (WGS) entry which is preliminary data.</text>
</comment>
<evidence type="ECO:0000313" key="2">
    <source>
        <dbReference type="EMBL" id="GCD53586.1"/>
    </source>
</evidence>
<dbReference type="AlphaFoldDB" id="A0A401WW86"/>
<dbReference type="EMBL" id="BDES01000063">
    <property type="protein sequence ID" value="GCD53586.1"/>
    <property type="molecule type" value="Genomic_DNA"/>
</dbReference>
<evidence type="ECO:0000259" key="1">
    <source>
        <dbReference type="Pfam" id="PF15523"/>
    </source>
</evidence>
<evidence type="ECO:0000313" key="3">
    <source>
        <dbReference type="Proteomes" id="UP000287300"/>
    </source>
</evidence>
<sequence length="238" mass="26068">MNWKALNKTIGLSAATLITIGAGVSLPCRIAHAQMSLIAKSATFAGGEISSLLFFETADEMYMAISKAVIIASSGAAACNSADCTKQIEEIINRHPYIGKFIENYEISRYLNKYPDKSQAIKVISTQTNIPSTQDERTFDKYGNAIAVTIPPPPGDCSPNEHRNMQNDVDELCKGTELRRCLKSDSPSIINQKIEAYRKCSDARHTINTKCFRGGDHGHREAAYGLYIGLSNCQGLIK</sequence>
<organism evidence="2 3">
    <name type="scientific">Acetobacter pasteurianus NBRC 3188</name>
    <dbReference type="NCBI Taxonomy" id="1226663"/>
    <lineage>
        <taxon>Bacteria</taxon>
        <taxon>Pseudomonadati</taxon>
        <taxon>Pseudomonadota</taxon>
        <taxon>Alphaproteobacteria</taxon>
        <taxon>Acetobacterales</taxon>
        <taxon>Acetobacteraceae</taxon>
        <taxon>Acetobacter</taxon>
    </lineage>
</organism>
<protein>
    <recommendedName>
        <fullName evidence="1">Novel toxin 16 domain-containing protein</fullName>
    </recommendedName>
</protein>
<dbReference type="Proteomes" id="UP000287300">
    <property type="component" value="Unassembled WGS sequence"/>
</dbReference>
<dbReference type="InterPro" id="IPR029118">
    <property type="entry name" value="Ntox16"/>
</dbReference>
<reference evidence="2 3" key="1">
    <citation type="submission" date="2016-06" db="EMBL/GenBank/DDBJ databases">
        <title>Acetobacter pasteurianus NBRC 3188 whole genome sequencing project.</title>
        <authorList>
            <person name="Matsutani M."/>
            <person name="Shiwa Y."/>
            <person name="Okamoto-Kainuma A."/>
            <person name="Ishikawa M."/>
            <person name="Koizumi Y."/>
            <person name="Yoshikawa H."/>
            <person name="Yakushi T."/>
            <person name="Matsushita K."/>
        </authorList>
    </citation>
    <scope>NUCLEOTIDE SEQUENCE [LARGE SCALE GENOMIC DNA]</scope>
    <source>
        <strain evidence="2 3">NBRC 3188</strain>
    </source>
</reference>
<feature type="domain" description="Novel toxin 16" evidence="1">
    <location>
        <begin position="154"/>
        <end position="235"/>
    </location>
</feature>
<accession>A0A401WW86</accession>
<gene>
    <name evidence="2" type="ORF">NBRC3188_2283</name>
</gene>